<gene>
    <name evidence="10" type="ORF">DSL64_19020</name>
</gene>
<dbReference type="Gene3D" id="2.60.40.1120">
    <property type="entry name" value="Carboxypeptidase-like, regulatory domain"/>
    <property type="match status" value="1"/>
</dbReference>
<name>A0A3D8Y815_9BACT</name>
<feature type="domain" description="TonB-dependent receptor plug" evidence="9">
    <location>
        <begin position="123"/>
        <end position="247"/>
    </location>
</feature>
<evidence type="ECO:0000256" key="2">
    <source>
        <dbReference type="ARBA" id="ARBA00022448"/>
    </source>
</evidence>
<dbReference type="NCBIfam" id="TIGR04057">
    <property type="entry name" value="SusC_RagA_signa"/>
    <property type="match status" value="1"/>
</dbReference>
<dbReference type="GO" id="GO:0009279">
    <property type="term" value="C:cell outer membrane"/>
    <property type="evidence" value="ECO:0007669"/>
    <property type="project" value="UniProtKB-SubCell"/>
</dbReference>
<keyword evidence="8" id="KW-0732">Signal</keyword>
<dbReference type="InterPro" id="IPR036942">
    <property type="entry name" value="Beta-barrel_TonB_sf"/>
</dbReference>
<dbReference type="Pfam" id="PF13715">
    <property type="entry name" value="CarbopepD_reg_2"/>
    <property type="match status" value="1"/>
</dbReference>
<proteinExistence type="inferred from homology"/>
<evidence type="ECO:0000313" key="10">
    <source>
        <dbReference type="EMBL" id="REA59095.1"/>
    </source>
</evidence>
<comment type="caution">
    <text evidence="10">The sequence shown here is derived from an EMBL/GenBank/DDBJ whole genome shotgun (WGS) entry which is preliminary data.</text>
</comment>
<feature type="chain" id="PRO_5017750556" evidence="8">
    <location>
        <begin position="20"/>
        <end position="1098"/>
    </location>
</feature>
<evidence type="ECO:0000256" key="1">
    <source>
        <dbReference type="ARBA" id="ARBA00004571"/>
    </source>
</evidence>
<evidence type="ECO:0000256" key="6">
    <source>
        <dbReference type="ARBA" id="ARBA00023237"/>
    </source>
</evidence>
<dbReference type="Proteomes" id="UP000256373">
    <property type="component" value="Unassembled WGS sequence"/>
</dbReference>
<dbReference type="InterPro" id="IPR008969">
    <property type="entry name" value="CarboxyPept-like_regulatory"/>
</dbReference>
<evidence type="ECO:0000259" key="9">
    <source>
        <dbReference type="Pfam" id="PF07715"/>
    </source>
</evidence>
<keyword evidence="3 7" id="KW-1134">Transmembrane beta strand</keyword>
<keyword evidence="5 7" id="KW-0472">Membrane</keyword>
<dbReference type="AlphaFoldDB" id="A0A3D8Y815"/>
<keyword evidence="4 7" id="KW-0812">Transmembrane</keyword>
<evidence type="ECO:0000256" key="8">
    <source>
        <dbReference type="SAM" id="SignalP"/>
    </source>
</evidence>
<dbReference type="NCBIfam" id="TIGR04056">
    <property type="entry name" value="OMP_RagA_SusC"/>
    <property type="match status" value="1"/>
</dbReference>
<dbReference type="SUPFAM" id="SSF56935">
    <property type="entry name" value="Porins"/>
    <property type="match status" value="1"/>
</dbReference>
<dbReference type="InterPro" id="IPR037066">
    <property type="entry name" value="Plug_dom_sf"/>
</dbReference>
<dbReference type="EMBL" id="QNUL01000017">
    <property type="protein sequence ID" value="REA59095.1"/>
    <property type="molecule type" value="Genomic_DNA"/>
</dbReference>
<keyword evidence="11" id="KW-1185">Reference proteome</keyword>
<dbReference type="Gene3D" id="2.40.170.20">
    <property type="entry name" value="TonB-dependent receptor, beta-barrel domain"/>
    <property type="match status" value="1"/>
</dbReference>
<reference evidence="10 11" key="1">
    <citation type="submission" date="2018-07" db="EMBL/GenBank/DDBJ databases">
        <title>Dyadobacter roseus sp. nov., isolated from rose rhizosphere soil.</title>
        <authorList>
            <person name="Chen L."/>
        </authorList>
    </citation>
    <scope>NUCLEOTIDE SEQUENCE [LARGE SCALE GENOMIC DNA]</scope>
    <source>
        <strain evidence="10 11">RS19</strain>
    </source>
</reference>
<evidence type="ECO:0000313" key="11">
    <source>
        <dbReference type="Proteomes" id="UP000256373"/>
    </source>
</evidence>
<keyword evidence="2 7" id="KW-0813">Transport</keyword>
<dbReference type="InterPro" id="IPR039426">
    <property type="entry name" value="TonB-dep_rcpt-like"/>
</dbReference>
<dbReference type="SUPFAM" id="SSF49464">
    <property type="entry name" value="Carboxypeptidase regulatory domain-like"/>
    <property type="match status" value="1"/>
</dbReference>
<protein>
    <submittedName>
        <fullName evidence="10">SusC/RagA family TonB-linked outer membrane protein</fullName>
    </submittedName>
</protein>
<dbReference type="InterPro" id="IPR012910">
    <property type="entry name" value="Plug_dom"/>
</dbReference>
<evidence type="ECO:0000256" key="4">
    <source>
        <dbReference type="ARBA" id="ARBA00022692"/>
    </source>
</evidence>
<feature type="signal peptide" evidence="8">
    <location>
        <begin position="1"/>
        <end position="19"/>
    </location>
</feature>
<sequence>MRCFLVMVAPAGMVVPAIAGNVGNHARAVARITGKVTSAVDGSSMPGVNVLVKGTQTGTTTDANGNYTLDVSGTDVTLVFSYIGFNSIEVKAGSKAEIDVTMQEDVATLNEAVVTALGISREKKSLGYSVGTVNGKDIVNVPQENVVNALAGRVAGVAINQTSGAGSSVSIVIRGAKSLSNDNQPLFVIDGVPVSNALNNLRQMGDRNNVDYGNVISDINPDDVESMSVLKGPSAAALYGSRAGNGVILITTKSGKKGKGLGVSFSTSNVFEKPYEYLDLHYKYANGDRNNALSEASSYWGGPQLDVGNTAVQWNSPVDANGNKIATELRSYKDNMKNFLQTGITSTNNVAISGSTDRATYRVSYNLMNNKGLIPNSDLKRNSLAASATYEAHKKLKLSTNLNFIRSNSNNRPSTANRGANPLQAAYLWSHIDIRELRDYWKPGAEDVAQRSPTAEDNPYFLAYGINNGFTRDRAFGNVKLDWEILPELTAFARVSHDIFTENRETKIPKSYSRVRNGGYYNQNFSRQETNTDFLITYKKKVQDVDFSVSGGGNILRQSGRDFYNGGSVLTEPGVYRVSNIPSGSLVYTNYTDKKEVYSIYGTGSVGYKNMLYLDVTARNDWSSTFSRENRSYFYPSASLSWLANYTFSLPEEISLLKLRAGWAQVGNDASPYQRVQTLGTGSYGNLVVGNIPANLLSPNLKPEIATSQEYGIDFGLFDNRLRFEGTYYYTENKNQLLDITTAASSGYTSQKTNAGLLASRGFEIMLGVSPIRERNGWNLDATFNFTRNRTKIKALTPQTDFYTLWDDNGGGAFTWVGEDIGNLYSRGYKKVDDPNSPYYKWPILDPSDGQWTESNDRKDREKVGNFNPNFMMGMQLNLSYKRFNLAASFDWRAGGQFQSATYRYMESDWRSQRQLDNLIPGGNYSTDELVALLKSDPEKYIIPKNGNFPRVGGHTKETGGMPFDGANDGGFVPGVLPIYDADKNIIGYTEHLGGPGTVIAPITDGYPWSFAKQYTFDASFIKLREISLGYSIPNIGPFRNATVSVFSRNIMLWTAAKIGIDPERAFQADNGKFRQGIELQNVLPWTMPVGFKVSFNL</sequence>
<dbReference type="PROSITE" id="PS52016">
    <property type="entry name" value="TONB_DEPENDENT_REC_3"/>
    <property type="match status" value="1"/>
</dbReference>
<evidence type="ECO:0000256" key="5">
    <source>
        <dbReference type="ARBA" id="ARBA00023136"/>
    </source>
</evidence>
<organism evidence="10 11">
    <name type="scientific">Dyadobacter luteus</name>
    <dbReference type="NCBI Taxonomy" id="2259619"/>
    <lineage>
        <taxon>Bacteria</taxon>
        <taxon>Pseudomonadati</taxon>
        <taxon>Bacteroidota</taxon>
        <taxon>Cytophagia</taxon>
        <taxon>Cytophagales</taxon>
        <taxon>Spirosomataceae</taxon>
        <taxon>Dyadobacter</taxon>
    </lineage>
</organism>
<dbReference type="InterPro" id="IPR023997">
    <property type="entry name" value="TonB-dep_OMP_SusC/RagA_CS"/>
</dbReference>
<comment type="similarity">
    <text evidence="7">Belongs to the TonB-dependent receptor family.</text>
</comment>
<dbReference type="Gene3D" id="2.170.130.10">
    <property type="entry name" value="TonB-dependent receptor, plug domain"/>
    <property type="match status" value="1"/>
</dbReference>
<accession>A0A3D8Y815</accession>
<dbReference type="OrthoDB" id="9768177at2"/>
<evidence type="ECO:0000256" key="7">
    <source>
        <dbReference type="PROSITE-ProRule" id="PRU01360"/>
    </source>
</evidence>
<keyword evidence="6 7" id="KW-0998">Cell outer membrane</keyword>
<dbReference type="Pfam" id="PF07715">
    <property type="entry name" value="Plug"/>
    <property type="match status" value="1"/>
</dbReference>
<comment type="subcellular location">
    <subcellularLocation>
        <location evidence="1 7">Cell outer membrane</location>
        <topology evidence="1 7">Multi-pass membrane protein</topology>
    </subcellularLocation>
</comment>
<dbReference type="InterPro" id="IPR023996">
    <property type="entry name" value="TonB-dep_OMP_SusC/RagA"/>
</dbReference>
<evidence type="ECO:0000256" key="3">
    <source>
        <dbReference type="ARBA" id="ARBA00022452"/>
    </source>
</evidence>